<dbReference type="PANTHER" id="PTHR10996:SF178">
    <property type="entry name" value="2-HYDROXYACID DEHYDROGENASE YGL185C-RELATED"/>
    <property type="match status" value="1"/>
</dbReference>
<dbReference type="InterPro" id="IPR006140">
    <property type="entry name" value="D-isomer_DH_NAD-bd"/>
</dbReference>
<dbReference type="InterPro" id="IPR036291">
    <property type="entry name" value="NAD(P)-bd_dom_sf"/>
</dbReference>
<organism evidence="4 5">
    <name type="scientific">Thalassobacterium maritimum</name>
    <dbReference type="NCBI Taxonomy" id="3041265"/>
    <lineage>
        <taxon>Bacteria</taxon>
        <taxon>Pseudomonadati</taxon>
        <taxon>Verrucomicrobiota</taxon>
        <taxon>Opitutia</taxon>
        <taxon>Puniceicoccales</taxon>
        <taxon>Coraliomargaritaceae</taxon>
        <taxon>Thalassobacterium</taxon>
    </lineage>
</organism>
<evidence type="ECO:0000259" key="3">
    <source>
        <dbReference type="Pfam" id="PF02826"/>
    </source>
</evidence>
<proteinExistence type="predicted"/>
<dbReference type="Pfam" id="PF02826">
    <property type="entry name" value="2-Hacid_dh_C"/>
    <property type="match status" value="1"/>
</dbReference>
<dbReference type="InterPro" id="IPR050223">
    <property type="entry name" value="D-isomer_2-hydroxyacid_DH"/>
</dbReference>
<dbReference type="CDD" id="cd12167">
    <property type="entry name" value="2-Hacid_dh_8"/>
    <property type="match status" value="1"/>
</dbReference>
<dbReference type="PANTHER" id="PTHR10996">
    <property type="entry name" value="2-HYDROXYACID DEHYDROGENASE-RELATED"/>
    <property type="match status" value="1"/>
</dbReference>
<sequence>MFYRPQSAYFLRSDALEKIYSKSEQARIGELTQVYPTQLTLDNWRDHRESLSQVEYLLSGWGMAVMDTELLDALPNLKYVFYGAGSIREFYTELAQEREIGISSAWRANAIPTAEFALATIILSLKQFWRVQRKAKQDRKWQKPLHAAGTYQSTVGIVSLGAIGRKVAQRLSQEHELNLLAYDPYVSVADSSIDGLRMVSLEELMASSDVVSLHAPNLPETRGLISQSLLQSMKPHATLINTARGDLIDEPALVQLLKDRPELDAVLDVTLNEYENQDSPLWDLPNAIITPHIAGSINGECQRMGALMVDELERYLSGLPLKHNVSSQTLARMA</sequence>
<dbReference type="SUPFAM" id="SSF51735">
    <property type="entry name" value="NAD(P)-binding Rossmann-fold domains"/>
    <property type="match status" value="1"/>
</dbReference>
<accession>A0ABU1AXL9</accession>
<evidence type="ECO:0000256" key="2">
    <source>
        <dbReference type="ARBA" id="ARBA00023027"/>
    </source>
</evidence>
<evidence type="ECO:0000313" key="4">
    <source>
        <dbReference type="EMBL" id="MDQ8208905.1"/>
    </source>
</evidence>
<evidence type="ECO:0000313" key="5">
    <source>
        <dbReference type="Proteomes" id="UP001225316"/>
    </source>
</evidence>
<reference evidence="4 5" key="1">
    <citation type="submission" date="2023-04" db="EMBL/GenBank/DDBJ databases">
        <title>A novel bacteria isolated from coastal sediment.</title>
        <authorList>
            <person name="Liu X.-J."/>
            <person name="Du Z.-J."/>
        </authorList>
    </citation>
    <scope>NUCLEOTIDE SEQUENCE [LARGE SCALE GENOMIC DNA]</scope>
    <source>
        <strain evidence="4 5">SDUM461003</strain>
    </source>
</reference>
<dbReference type="SUPFAM" id="SSF52283">
    <property type="entry name" value="Formate/glycerate dehydrogenase catalytic domain-like"/>
    <property type="match status" value="1"/>
</dbReference>
<evidence type="ECO:0000256" key="1">
    <source>
        <dbReference type="ARBA" id="ARBA00023002"/>
    </source>
</evidence>
<protein>
    <submittedName>
        <fullName evidence="4">Hydroxyacid dehydrogenase</fullName>
    </submittedName>
</protein>
<keyword evidence="1" id="KW-0560">Oxidoreductase</keyword>
<dbReference type="RefSeq" id="WP_308951632.1">
    <property type="nucleotide sequence ID" value="NZ_JARXHW010000044.1"/>
</dbReference>
<comment type="caution">
    <text evidence="4">The sequence shown here is derived from an EMBL/GenBank/DDBJ whole genome shotgun (WGS) entry which is preliminary data.</text>
</comment>
<dbReference type="Gene3D" id="3.40.50.720">
    <property type="entry name" value="NAD(P)-binding Rossmann-like Domain"/>
    <property type="match status" value="2"/>
</dbReference>
<dbReference type="Proteomes" id="UP001225316">
    <property type="component" value="Unassembled WGS sequence"/>
</dbReference>
<gene>
    <name evidence="4" type="ORF">QEH52_15360</name>
</gene>
<name>A0ABU1AXL9_9BACT</name>
<feature type="domain" description="D-isomer specific 2-hydroxyacid dehydrogenase NAD-binding" evidence="3">
    <location>
        <begin position="120"/>
        <end position="294"/>
    </location>
</feature>
<dbReference type="EMBL" id="JARXHW010000044">
    <property type="protein sequence ID" value="MDQ8208905.1"/>
    <property type="molecule type" value="Genomic_DNA"/>
</dbReference>
<keyword evidence="2" id="KW-0520">NAD</keyword>
<keyword evidence="5" id="KW-1185">Reference proteome</keyword>